<dbReference type="Proteomes" id="UP000256328">
    <property type="component" value="Unassembled WGS sequence"/>
</dbReference>
<dbReference type="EMBL" id="PDLN01000001">
    <property type="protein sequence ID" value="RDW95029.1"/>
    <property type="molecule type" value="Genomic_DNA"/>
</dbReference>
<gene>
    <name evidence="2" type="ORF">BP5796_00792</name>
</gene>
<dbReference type="SUPFAM" id="SSF55729">
    <property type="entry name" value="Acyl-CoA N-acyltransferases (Nat)"/>
    <property type="match status" value="1"/>
</dbReference>
<dbReference type="PANTHER" id="PTHR42791:SF1">
    <property type="entry name" value="N-ACETYLTRANSFERASE DOMAIN-CONTAINING PROTEIN"/>
    <property type="match status" value="1"/>
</dbReference>
<accession>A0A3D8T8Y5</accession>
<dbReference type="Pfam" id="PF13508">
    <property type="entry name" value="Acetyltransf_7"/>
    <property type="match status" value="1"/>
</dbReference>
<dbReference type="PANTHER" id="PTHR42791">
    <property type="entry name" value="GNAT FAMILY ACETYLTRANSFERASE"/>
    <property type="match status" value="1"/>
</dbReference>
<keyword evidence="3" id="KW-1185">Reference proteome</keyword>
<dbReference type="CDD" id="cd04301">
    <property type="entry name" value="NAT_SF"/>
    <property type="match status" value="1"/>
</dbReference>
<evidence type="ECO:0000313" key="2">
    <source>
        <dbReference type="EMBL" id="RDW95029.1"/>
    </source>
</evidence>
<evidence type="ECO:0000259" key="1">
    <source>
        <dbReference type="PROSITE" id="PS51186"/>
    </source>
</evidence>
<dbReference type="Gene3D" id="3.40.630.30">
    <property type="match status" value="1"/>
</dbReference>
<dbReference type="InterPro" id="IPR000182">
    <property type="entry name" value="GNAT_dom"/>
</dbReference>
<dbReference type="GO" id="GO:0016747">
    <property type="term" value="F:acyltransferase activity, transferring groups other than amino-acyl groups"/>
    <property type="evidence" value="ECO:0007669"/>
    <property type="project" value="InterPro"/>
</dbReference>
<organism evidence="2 3">
    <name type="scientific">Coleophoma crateriformis</name>
    <dbReference type="NCBI Taxonomy" id="565419"/>
    <lineage>
        <taxon>Eukaryota</taxon>
        <taxon>Fungi</taxon>
        <taxon>Dikarya</taxon>
        <taxon>Ascomycota</taxon>
        <taxon>Pezizomycotina</taxon>
        <taxon>Leotiomycetes</taxon>
        <taxon>Helotiales</taxon>
        <taxon>Dermateaceae</taxon>
        <taxon>Coleophoma</taxon>
    </lineage>
</organism>
<dbReference type="AlphaFoldDB" id="A0A3D8T8Y5"/>
<sequence>MRKSERYPLPVLEIATKEDVPELVDQMIAASSNYNLIFYLRSPSPEHLAKMVIRMRNAFTSMIEAPDYMVLKAVDPETKAIAASAAWQFVHFKDAELDSVTEGKQHADERLAMRPQVTIAAGLVINDGISDKDKTEGPTLWDVIEEAYQKFTSAWMESTKSIYLASLSTHPRFQRRGIGTTLLTWGHELADKHGVPSFLVSTPFGHPLYEHLGWRDVERPLELELQKWAPYASNGDLGWGTFKYYYMLRMPRNAMA</sequence>
<reference evidence="2 3" key="1">
    <citation type="journal article" date="2018" name="IMA Fungus">
        <title>IMA Genome-F 9: Draft genome sequence of Annulohypoxylon stygium, Aspergillus mulundensis, Berkeleyomyces basicola (syn. Thielaviopsis basicola), Ceratocystis smalleyi, two Cercospora beticola strains, Coleophoma cylindrospora, Fusarium fracticaudum, Phialophora cf. hyalina, and Morchella septimelata.</title>
        <authorList>
            <person name="Wingfield B.D."/>
            <person name="Bills G.F."/>
            <person name="Dong Y."/>
            <person name="Huang W."/>
            <person name="Nel W.J."/>
            <person name="Swalarsk-Parry B.S."/>
            <person name="Vaghefi N."/>
            <person name="Wilken P.M."/>
            <person name="An Z."/>
            <person name="de Beer Z.W."/>
            <person name="De Vos L."/>
            <person name="Chen L."/>
            <person name="Duong T.A."/>
            <person name="Gao Y."/>
            <person name="Hammerbacher A."/>
            <person name="Kikkert J.R."/>
            <person name="Li Y."/>
            <person name="Li H."/>
            <person name="Li K."/>
            <person name="Li Q."/>
            <person name="Liu X."/>
            <person name="Ma X."/>
            <person name="Naidoo K."/>
            <person name="Pethybridge S.J."/>
            <person name="Sun J."/>
            <person name="Steenkamp E.T."/>
            <person name="van der Nest M.A."/>
            <person name="van Wyk S."/>
            <person name="Wingfield M.J."/>
            <person name="Xiong C."/>
            <person name="Yue Q."/>
            <person name="Zhang X."/>
        </authorList>
    </citation>
    <scope>NUCLEOTIDE SEQUENCE [LARGE SCALE GENOMIC DNA]</scope>
    <source>
        <strain evidence="2 3">BP5796</strain>
    </source>
</reference>
<dbReference type="PROSITE" id="PS51186">
    <property type="entry name" value="GNAT"/>
    <property type="match status" value="1"/>
</dbReference>
<dbReference type="OrthoDB" id="2744543at2759"/>
<proteinExistence type="predicted"/>
<evidence type="ECO:0000313" key="3">
    <source>
        <dbReference type="Proteomes" id="UP000256328"/>
    </source>
</evidence>
<dbReference type="InterPro" id="IPR052523">
    <property type="entry name" value="Trichothecene_AcTrans"/>
</dbReference>
<name>A0A3D8T8Y5_9HELO</name>
<dbReference type="InterPro" id="IPR016181">
    <property type="entry name" value="Acyl_CoA_acyltransferase"/>
</dbReference>
<comment type="caution">
    <text evidence="2">The sequence shown here is derived from an EMBL/GenBank/DDBJ whole genome shotgun (WGS) entry which is preliminary data.</text>
</comment>
<protein>
    <recommendedName>
        <fullName evidence="1">N-acetyltransferase domain-containing protein</fullName>
    </recommendedName>
</protein>
<feature type="domain" description="N-acetyltransferase" evidence="1">
    <location>
        <begin position="95"/>
        <end position="251"/>
    </location>
</feature>